<reference evidence="2 3" key="1">
    <citation type="submission" date="2020-08" db="EMBL/GenBank/DDBJ databases">
        <title>Genomic Encyclopedia of Type Strains, Phase IV (KMG-IV): sequencing the most valuable type-strain genomes for metagenomic binning, comparative biology and taxonomic classification.</title>
        <authorList>
            <person name="Goeker M."/>
        </authorList>
    </citation>
    <scope>NUCLEOTIDE SEQUENCE [LARGE SCALE GENOMIC DNA]</scope>
    <source>
        <strain evidence="2 3">DSM 23960</strain>
    </source>
</reference>
<proteinExistence type="predicted"/>
<dbReference type="EMBL" id="JACIDM010000001">
    <property type="protein sequence ID" value="MBB4081738.1"/>
    <property type="molecule type" value="Genomic_DNA"/>
</dbReference>
<dbReference type="Pfam" id="PF07484">
    <property type="entry name" value="Collar"/>
    <property type="match status" value="1"/>
</dbReference>
<dbReference type="AlphaFoldDB" id="A0A7W6NNF4"/>
<dbReference type="SUPFAM" id="SSF88874">
    <property type="entry name" value="Receptor-binding domain of short tail fibre protein gp12"/>
    <property type="match status" value="1"/>
</dbReference>
<feature type="domain" description="Phage tail collar" evidence="1">
    <location>
        <begin position="6"/>
        <end position="62"/>
    </location>
</feature>
<dbReference type="InterPro" id="IPR037053">
    <property type="entry name" value="Phage_tail_collar_dom_sf"/>
</dbReference>
<organism evidence="2 3">
    <name type="scientific">Brevundimonas lenta</name>
    <dbReference type="NCBI Taxonomy" id="424796"/>
    <lineage>
        <taxon>Bacteria</taxon>
        <taxon>Pseudomonadati</taxon>
        <taxon>Pseudomonadota</taxon>
        <taxon>Alphaproteobacteria</taxon>
        <taxon>Caulobacterales</taxon>
        <taxon>Caulobacteraceae</taxon>
        <taxon>Brevundimonas</taxon>
    </lineage>
</organism>
<sequence length="182" mass="18384">MDSYMGTIQAFGFPYAPRGWSTCQGQIMSIAQNSAIFSLLGTTYGGNGQTTFGLPDLQGRAPIGQGQGPGLSQYSMGGVLGTENTVLTTNNLPAHTHSLMGTTGGATVSAPAAADVLASANGSDPANGDAVTVNIYGPPATMAALNPASIGMTGGTQPFPILGPRLVINYSICLQGAFPSRN</sequence>
<accession>A0A7W6NNF4</accession>
<name>A0A7W6NNF4_9CAUL</name>
<evidence type="ECO:0000313" key="3">
    <source>
        <dbReference type="Proteomes" id="UP000529946"/>
    </source>
</evidence>
<dbReference type="Proteomes" id="UP000529946">
    <property type="component" value="Unassembled WGS sequence"/>
</dbReference>
<evidence type="ECO:0000259" key="1">
    <source>
        <dbReference type="Pfam" id="PF07484"/>
    </source>
</evidence>
<dbReference type="Gene3D" id="3.90.1340.10">
    <property type="entry name" value="Phage tail collar domain"/>
    <property type="match status" value="1"/>
</dbReference>
<evidence type="ECO:0000313" key="2">
    <source>
        <dbReference type="EMBL" id="MBB4081738.1"/>
    </source>
</evidence>
<dbReference type="RefSeq" id="WP_183202731.1">
    <property type="nucleotide sequence ID" value="NZ_BAAAER010000010.1"/>
</dbReference>
<dbReference type="InterPro" id="IPR011083">
    <property type="entry name" value="Phage_tail_collar_dom"/>
</dbReference>
<protein>
    <submittedName>
        <fullName evidence="2">Microcystin-dependent protein</fullName>
    </submittedName>
</protein>
<comment type="caution">
    <text evidence="2">The sequence shown here is derived from an EMBL/GenBank/DDBJ whole genome shotgun (WGS) entry which is preliminary data.</text>
</comment>
<gene>
    <name evidence="2" type="ORF">GGR12_000577</name>
</gene>
<keyword evidence="3" id="KW-1185">Reference proteome</keyword>